<dbReference type="GO" id="GO:0016853">
    <property type="term" value="F:isomerase activity"/>
    <property type="evidence" value="ECO:0007669"/>
    <property type="project" value="UniProtKB-KW"/>
</dbReference>
<name>A0ABQ6HVJ3_9MICO</name>
<gene>
    <name evidence="6" type="ORF">GCM10025862_35800</name>
</gene>
<dbReference type="EC" id="5.2.1.8" evidence="4"/>
<evidence type="ECO:0000256" key="2">
    <source>
        <dbReference type="ARBA" id="ARBA00023110"/>
    </source>
</evidence>
<dbReference type="PRINTS" id="PR00153">
    <property type="entry name" value="CSAPPISMRASE"/>
</dbReference>
<comment type="catalytic activity">
    <reaction evidence="4">
        <text>[protein]-peptidylproline (omega=180) = [protein]-peptidylproline (omega=0)</text>
        <dbReference type="Rhea" id="RHEA:16237"/>
        <dbReference type="Rhea" id="RHEA-COMP:10747"/>
        <dbReference type="Rhea" id="RHEA-COMP:10748"/>
        <dbReference type="ChEBI" id="CHEBI:83833"/>
        <dbReference type="ChEBI" id="CHEBI:83834"/>
        <dbReference type="EC" id="5.2.1.8"/>
    </reaction>
</comment>
<feature type="domain" description="PPIase cyclophilin-type" evidence="5">
    <location>
        <begin position="47"/>
        <end position="211"/>
    </location>
</feature>
<dbReference type="InterPro" id="IPR020892">
    <property type="entry name" value="Cyclophilin-type_PPIase_CS"/>
</dbReference>
<evidence type="ECO:0000259" key="5">
    <source>
        <dbReference type="PROSITE" id="PS50072"/>
    </source>
</evidence>
<evidence type="ECO:0000256" key="4">
    <source>
        <dbReference type="RuleBase" id="RU363019"/>
    </source>
</evidence>
<dbReference type="CDD" id="cd00317">
    <property type="entry name" value="cyclophilin"/>
    <property type="match status" value="1"/>
</dbReference>
<sequence>MHAFPQGGTNATMILSLRPAHAQAARRSRRCLSVPRARLSPMNVTLHTNYGDINLELFPNAAPKTVDNFVGLAEGTKDYKDDAGRTNPTPFYDGLSFHRIIPGFMIQGGCPLGVGMGGPGFAFDDEISPDKDFTKPYMLAMANAGKRMGRGTNGSQFFITVGPTTWLQGKHTIFGEVSDQPSREVVDKIAAVRTGANDKPVEPVTIESVTVTK</sequence>
<comment type="function">
    <text evidence="1 4">PPIases accelerate the folding of proteins. It catalyzes the cis-trans isomerization of proline imidic peptide bonds in oligopeptides.</text>
</comment>
<comment type="similarity">
    <text evidence="4">Belongs to the cyclophilin-type PPIase family.</text>
</comment>
<dbReference type="EMBL" id="BSUJ01000001">
    <property type="protein sequence ID" value="GMA21559.1"/>
    <property type="molecule type" value="Genomic_DNA"/>
</dbReference>
<accession>A0ABQ6HVJ3</accession>
<dbReference type="PANTHER" id="PTHR45625:SF4">
    <property type="entry name" value="PEPTIDYLPROLYL ISOMERASE DOMAIN AND WD REPEAT-CONTAINING PROTEIN 1"/>
    <property type="match status" value="1"/>
</dbReference>
<dbReference type="SUPFAM" id="SSF50891">
    <property type="entry name" value="Cyclophilin-like"/>
    <property type="match status" value="1"/>
</dbReference>
<evidence type="ECO:0000256" key="3">
    <source>
        <dbReference type="ARBA" id="ARBA00023235"/>
    </source>
</evidence>
<proteinExistence type="inferred from homology"/>
<protein>
    <recommendedName>
        <fullName evidence="4">Peptidyl-prolyl cis-trans isomerase</fullName>
        <shortName evidence="4">PPIase</shortName>
        <ecNumber evidence="4">5.2.1.8</ecNumber>
    </recommendedName>
</protein>
<dbReference type="InterPro" id="IPR029000">
    <property type="entry name" value="Cyclophilin-like_dom_sf"/>
</dbReference>
<evidence type="ECO:0000256" key="1">
    <source>
        <dbReference type="ARBA" id="ARBA00002388"/>
    </source>
</evidence>
<dbReference type="Gene3D" id="2.40.100.10">
    <property type="entry name" value="Cyclophilin-like"/>
    <property type="match status" value="1"/>
</dbReference>
<dbReference type="PANTHER" id="PTHR45625">
    <property type="entry name" value="PEPTIDYL-PROLYL CIS-TRANS ISOMERASE-RELATED"/>
    <property type="match status" value="1"/>
</dbReference>
<dbReference type="InterPro" id="IPR044666">
    <property type="entry name" value="Cyclophilin_A-like"/>
</dbReference>
<comment type="caution">
    <text evidence="6">The sequence shown here is derived from an EMBL/GenBank/DDBJ whole genome shotgun (WGS) entry which is preliminary data.</text>
</comment>
<keyword evidence="2 4" id="KW-0697">Rotamase</keyword>
<evidence type="ECO:0000313" key="7">
    <source>
        <dbReference type="Proteomes" id="UP001157109"/>
    </source>
</evidence>
<dbReference type="Pfam" id="PF00160">
    <property type="entry name" value="Pro_isomerase"/>
    <property type="match status" value="1"/>
</dbReference>
<evidence type="ECO:0000313" key="6">
    <source>
        <dbReference type="EMBL" id="GMA21559.1"/>
    </source>
</evidence>
<keyword evidence="7" id="KW-1185">Reference proteome</keyword>
<dbReference type="PROSITE" id="PS50072">
    <property type="entry name" value="CSA_PPIASE_2"/>
    <property type="match status" value="1"/>
</dbReference>
<reference evidence="7" key="1">
    <citation type="journal article" date="2019" name="Int. J. Syst. Evol. Microbiol.">
        <title>The Global Catalogue of Microorganisms (GCM) 10K type strain sequencing project: providing services to taxonomists for standard genome sequencing and annotation.</title>
        <authorList>
            <consortium name="The Broad Institute Genomics Platform"/>
            <consortium name="The Broad Institute Genome Sequencing Center for Infectious Disease"/>
            <person name="Wu L."/>
            <person name="Ma J."/>
        </authorList>
    </citation>
    <scope>NUCLEOTIDE SEQUENCE [LARGE SCALE GENOMIC DNA]</scope>
    <source>
        <strain evidence="7">NBRC 105830</strain>
    </source>
</reference>
<dbReference type="InterPro" id="IPR002130">
    <property type="entry name" value="Cyclophilin-type_PPIase_dom"/>
</dbReference>
<dbReference type="PROSITE" id="PS00170">
    <property type="entry name" value="CSA_PPIASE_1"/>
    <property type="match status" value="1"/>
</dbReference>
<dbReference type="Proteomes" id="UP001157109">
    <property type="component" value="Unassembled WGS sequence"/>
</dbReference>
<organism evidence="6 7">
    <name type="scientific">Arsenicicoccus piscis</name>
    <dbReference type="NCBI Taxonomy" id="673954"/>
    <lineage>
        <taxon>Bacteria</taxon>
        <taxon>Bacillati</taxon>
        <taxon>Actinomycetota</taxon>
        <taxon>Actinomycetes</taxon>
        <taxon>Micrococcales</taxon>
        <taxon>Intrasporangiaceae</taxon>
        <taxon>Arsenicicoccus</taxon>
    </lineage>
</organism>
<keyword evidence="3 4" id="KW-0413">Isomerase</keyword>